<comment type="similarity">
    <text evidence="1">Belongs to the transglycosylase family. Rpf subfamily.</text>
</comment>
<dbReference type="Gene3D" id="1.10.530.10">
    <property type="match status" value="1"/>
</dbReference>
<keyword evidence="3" id="KW-0378">Hydrolase</keyword>
<dbReference type="SMART" id="SM01208">
    <property type="entry name" value="G5"/>
    <property type="match status" value="1"/>
</dbReference>
<dbReference type="SUPFAM" id="SSF53955">
    <property type="entry name" value="Lysozyme-like"/>
    <property type="match status" value="1"/>
</dbReference>
<sequence length="401" mass="41139">MANFFTSNGKLSWVKIGGQSLVLIALVIGLVGFISANKTVKLTVDGAQSSVQTFGGSVADVLHSANVKVSAQDNVAPALDASVSNGSTITVNTSKDVTVTLDGAQTVVQTYAGKVADLISQLGVASNAVVNVAQDTPLAEDGTQLEITTPKEVQVIADGKRKVQTTTATKVADVLKAAGVTVGAKDLVSVPGSAPVVADMVIKVSRLKTDGKATLSQDVPFQTVETVDPKTFKDEKKVTQQGVVGKLDKTYQILTIDGHEVNRTLLSQVESVAPVTQKVTIGGKDRPKTTDTSTDASSTDTSSADTKTSTASNTGATPPATANDGMWDRIAQCESGGNWAINTGNGYYGGLQFDAGSWLANGGGAYAPRADLATRAQQIAVANTYYAKAGLGPWGCAGAAG</sequence>
<dbReference type="InterPro" id="IPR023346">
    <property type="entry name" value="Lysozyme-like_dom_sf"/>
</dbReference>
<evidence type="ECO:0000313" key="7">
    <source>
        <dbReference type="EMBL" id="NYE96566.1"/>
    </source>
</evidence>
<dbReference type="Proteomes" id="UP000521748">
    <property type="component" value="Unassembled WGS sequence"/>
</dbReference>
<protein>
    <submittedName>
        <fullName evidence="7">Uncharacterized protein YabE (DUF348 family)</fullName>
    </submittedName>
</protein>
<keyword evidence="5" id="KW-1133">Transmembrane helix</keyword>
<dbReference type="Pfam" id="PF03990">
    <property type="entry name" value="DUF348"/>
    <property type="match status" value="3"/>
</dbReference>
<keyword evidence="8" id="KW-1185">Reference proteome</keyword>
<evidence type="ECO:0000256" key="2">
    <source>
        <dbReference type="ARBA" id="ARBA00022729"/>
    </source>
</evidence>
<feature type="region of interest" description="Disordered" evidence="4">
    <location>
        <begin position="277"/>
        <end position="325"/>
    </location>
</feature>
<dbReference type="RefSeq" id="WP_179390206.1">
    <property type="nucleotide sequence ID" value="NZ_JACBYQ010000002.1"/>
</dbReference>
<keyword evidence="2" id="KW-0732">Signal</keyword>
<proteinExistence type="inferred from homology"/>
<evidence type="ECO:0000313" key="8">
    <source>
        <dbReference type="Proteomes" id="UP000521748"/>
    </source>
</evidence>
<feature type="domain" description="G5" evidence="6">
    <location>
        <begin position="204"/>
        <end position="285"/>
    </location>
</feature>
<feature type="compositionally biased region" description="Low complexity" evidence="4">
    <location>
        <begin position="290"/>
        <end position="312"/>
    </location>
</feature>
<evidence type="ECO:0000259" key="6">
    <source>
        <dbReference type="PROSITE" id="PS51109"/>
    </source>
</evidence>
<dbReference type="PROSITE" id="PS51109">
    <property type="entry name" value="G5"/>
    <property type="match status" value="1"/>
</dbReference>
<evidence type="ECO:0000256" key="3">
    <source>
        <dbReference type="ARBA" id="ARBA00022801"/>
    </source>
</evidence>
<dbReference type="Pfam" id="PF06737">
    <property type="entry name" value="Transglycosylas"/>
    <property type="match status" value="1"/>
</dbReference>
<dbReference type="Pfam" id="PF07501">
    <property type="entry name" value="G5"/>
    <property type="match status" value="1"/>
</dbReference>
<name>A0A7Y9LVY5_9MICC</name>
<evidence type="ECO:0000256" key="5">
    <source>
        <dbReference type="SAM" id="Phobius"/>
    </source>
</evidence>
<keyword evidence="5" id="KW-0472">Membrane</keyword>
<reference evidence="7 8" key="1">
    <citation type="submission" date="2020-07" db="EMBL/GenBank/DDBJ databases">
        <title>Sequencing the genomes of 1000 actinobacteria strains.</title>
        <authorList>
            <person name="Klenk H.-P."/>
        </authorList>
    </citation>
    <scope>NUCLEOTIDE SEQUENCE [LARGE SCALE GENOMIC DNA]</scope>
    <source>
        <strain evidence="7 8">DSM 102047</strain>
    </source>
</reference>
<dbReference type="InterPro" id="IPR011098">
    <property type="entry name" value="G5_dom"/>
</dbReference>
<accession>A0A7Y9LVY5</accession>
<dbReference type="CDD" id="cd13925">
    <property type="entry name" value="RPF"/>
    <property type="match status" value="1"/>
</dbReference>
<dbReference type="InterPro" id="IPR010618">
    <property type="entry name" value="RPF"/>
</dbReference>
<dbReference type="Gene3D" id="2.20.230.10">
    <property type="entry name" value="Resuscitation-promoting factor rpfb"/>
    <property type="match status" value="1"/>
</dbReference>
<gene>
    <name evidence="7" type="ORF">FHU41_002816</name>
</gene>
<dbReference type="InterPro" id="IPR007137">
    <property type="entry name" value="DUF348"/>
</dbReference>
<evidence type="ECO:0000256" key="1">
    <source>
        <dbReference type="ARBA" id="ARBA00010830"/>
    </source>
</evidence>
<evidence type="ECO:0000256" key="4">
    <source>
        <dbReference type="SAM" id="MobiDB-lite"/>
    </source>
</evidence>
<keyword evidence="5" id="KW-0812">Transmembrane</keyword>
<feature type="transmembrane region" description="Helical" evidence="5">
    <location>
        <begin position="12"/>
        <end position="34"/>
    </location>
</feature>
<dbReference type="GO" id="GO:0016787">
    <property type="term" value="F:hydrolase activity"/>
    <property type="evidence" value="ECO:0007669"/>
    <property type="project" value="UniProtKB-KW"/>
</dbReference>
<comment type="caution">
    <text evidence="7">The sequence shown here is derived from an EMBL/GenBank/DDBJ whole genome shotgun (WGS) entry which is preliminary data.</text>
</comment>
<dbReference type="EMBL" id="JACBYQ010000002">
    <property type="protein sequence ID" value="NYE96566.1"/>
    <property type="molecule type" value="Genomic_DNA"/>
</dbReference>
<dbReference type="AlphaFoldDB" id="A0A7Y9LVY5"/>
<organism evidence="7 8">
    <name type="scientific">Psychromicrobium silvestre</name>
    <dbReference type="NCBI Taxonomy" id="1645614"/>
    <lineage>
        <taxon>Bacteria</taxon>
        <taxon>Bacillati</taxon>
        <taxon>Actinomycetota</taxon>
        <taxon>Actinomycetes</taxon>
        <taxon>Micrococcales</taxon>
        <taxon>Micrococcaceae</taxon>
        <taxon>Psychromicrobium</taxon>
    </lineage>
</organism>